<sequence length="141" mass="15969">MVDSANADAGEKLAYYKRDALIEALDPFRRPRERDGQASPELFGRLFRRAVRYRYSPCRRIPAASWATPQDLVHPMRELIGMGAGLFFIYWFMGSTELIEYLDSMAGAELTEERGWLEDRGPFPSGAYAGHIDLPYQTGTG</sequence>
<gene>
    <name evidence="1" type="ORF">QSV35_04535</name>
</gene>
<protein>
    <submittedName>
        <fullName evidence="1">Uncharacterized protein</fullName>
    </submittedName>
</protein>
<organism evidence="1 2">
    <name type="scientific">Microbacterium candidum</name>
    <dbReference type="NCBI Taxonomy" id="3041922"/>
    <lineage>
        <taxon>Bacteria</taxon>
        <taxon>Bacillati</taxon>
        <taxon>Actinomycetota</taxon>
        <taxon>Actinomycetes</taxon>
        <taxon>Micrococcales</taxon>
        <taxon>Microbacteriaceae</taxon>
        <taxon>Microbacterium</taxon>
    </lineage>
</organism>
<accession>A0ABT7MVW1</accession>
<keyword evidence="2" id="KW-1185">Reference proteome</keyword>
<dbReference type="EMBL" id="JASXSZ010000001">
    <property type="protein sequence ID" value="MDL9978589.1"/>
    <property type="molecule type" value="Genomic_DNA"/>
</dbReference>
<dbReference type="Proteomes" id="UP001235064">
    <property type="component" value="Unassembled WGS sequence"/>
</dbReference>
<name>A0ABT7MVW1_9MICO</name>
<proteinExistence type="predicted"/>
<reference evidence="1 2" key="1">
    <citation type="submission" date="2023-06" db="EMBL/GenBank/DDBJ databases">
        <title>Microbacterium sp. nov., isolated from a waste landfill.</title>
        <authorList>
            <person name="Wen W."/>
        </authorList>
    </citation>
    <scope>NUCLEOTIDE SEQUENCE [LARGE SCALE GENOMIC DNA]</scope>
    <source>
        <strain evidence="1 2">ASV49</strain>
    </source>
</reference>
<evidence type="ECO:0000313" key="2">
    <source>
        <dbReference type="Proteomes" id="UP001235064"/>
    </source>
</evidence>
<comment type="caution">
    <text evidence="1">The sequence shown here is derived from an EMBL/GenBank/DDBJ whole genome shotgun (WGS) entry which is preliminary data.</text>
</comment>
<evidence type="ECO:0000313" key="1">
    <source>
        <dbReference type="EMBL" id="MDL9978589.1"/>
    </source>
</evidence>